<dbReference type="GO" id="GO:0000976">
    <property type="term" value="F:transcription cis-regulatory region binding"/>
    <property type="evidence" value="ECO:0007669"/>
    <property type="project" value="TreeGrafter"/>
</dbReference>
<dbReference type="GO" id="GO:0003700">
    <property type="term" value="F:DNA-binding transcription factor activity"/>
    <property type="evidence" value="ECO:0007669"/>
    <property type="project" value="TreeGrafter"/>
</dbReference>
<keyword evidence="3 5" id="KW-0238">DNA-binding</keyword>
<sequence length="246" mass="27768">MKRMVRRNDYARAPLFVDSRQMPERKIKPKHDDSRTDQVTTRGRPAGDREAKRQELLKAAALVIAREGYAKGSLRSVAQHAGHTTGAVTYYFANKEELVVALLESAFDRYDAMLESVRQSGDIHSLLGCWLRLNQRSESFLPELSELLAQGRYEPVFADVIARRYARYRRVYASILKTAQEQGTVRRDIPAEVLADQLCAMGDGWILMYPVEPKRFTPKRIQALIEALGALIAPPTFAHQPPANGT</sequence>
<accession>A0A375JA49</accession>
<keyword evidence="4" id="KW-0804">Transcription</keyword>
<dbReference type="EMBL" id="OVTA01000047">
    <property type="protein sequence ID" value="SPS01632.1"/>
    <property type="molecule type" value="Genomic_DNA"/>
</dbReference>
<dbReference type="SUPFAM" id="SSF46689">
    <property type="entry name" value="Homeodomain-like"/>
    <property type="match status" value="1"/>
</dbReference>
<dbReference type="PROSITE" id="PS50977">
    <property type="entry name" value="HTH_TETR_2"/>
    <property type="match status" value="1"/>
</dbReference>
<evidence type="ECO:0000256" key="5">
    <source>
        <dbReference type="PROSITE-ProRule" id="PRU00335"/>
    </source>
</evidence>
<feature type="DNA-binding region" description="H-T-H motif" evidence="5">
    <location>
        <begin position="73"/>
        <end position="92"/>
    </location>
</feature>
<dbReference type="Gene3D" id="1.10.357.10">
    <property type="entry name" value="Tetracycline Repressor, domain 2"/>
    <property type="match status" value="1"/>
</dbReference>
<dbReference type="Pfam" id="PF00440">
    <property type="entry name" value="TetR_N"/>
    <property type="match status" value="1"/>
</dbReference>
<dbReference type="InterPro" id="IPR001647">
    <property type="entry name" value="HTH_TetR"/>
</dbReference>
<evidence type="ECO:0000313" key="8">
    <source>
        <dbReference type="EMBL" id="SPS01632.1"/>
    </source>
</evidence>
<dbReference type="RefSeq" id="WP_116384312.1">
    <property type="nucleotide sequence ID" value="NZ_LS483234.1"/>
</dbReference>
<dbReference type="SUPFAM" id="SSF48498">
    <property type="entry name" value="Tetracyclin repressor-like, C-terminal domain"/>
    <property type="match status" value="1"/>
</dbReference>
<keyword evidence="2" id="KW-0805">Transcription regulation</keyword>
<feature type="compositionally biased region" description="Basic and acidic residues" evidence="6">
    <location>
        <begin position="21"/>
        <end position="36"/>
    </location>
</feature>
<proteinExistence type="predicted"/>
<dbReference type="Pfam" id="PF13977">
    <property type="entry name" value="TetR_C_6"/>
    <property type="match status" value="1"/>
</dbReference>
<dbReference type="PANTHER" id="PTHR30055:SF234">
    <property type="entry name" value="HTH-TYPE TRANSCRIPTIONAL REGULATOR BETI"/>
    <property type="match status" value="1"/>
</dbReference>
<reference evidence="8 9" key="1">
    <citation type="submission" date="2018-01" db="EMBL/GenBank/DDBJ databases">
        <authorList>
            <person name="Gaut B.S."/>
            <person name="Morton B.R."/>
            <person name="Clegg M.T."/>
            <person name="Duvall M.R."/>
        </authorList>
    </citation>
    <scope>NUCLEOTIDE SEQUENCE [LARGE SCALE GENOMIC DNA]</scope>
    <source>
        <strain evidence="8">Cupriavidus taiwanensis cmp 52</strain>
    </source>
</reference>
<dbReference type="InterPro" id="IPR036271">
    <property type="entry name" value="Tet_transcr_reg_TetR-rel_C_sf"/>
</dbReference>
<evidence type="ECO:0000313" key="9">
    <source>
        <dbReference type="Proteomes" id="UP000256805"/>
    </source>
</evidence>
<dbReference type="PRINTS" id="PR00455">
    <property type="entry name" value="HTHTETR"/>
</dbReference>
<dbReference type="InterPro" id="IPR050109">
    <property type="entry name" value="HTH-type_TetR-like_transc_reg"/>
</dbReference>
<evidence type="ECO:0000256" key="2">
    <source>
        <dbReference type="ARBA" id="ARBA00023015"/>
    </source>
</evidence>
<protein>
    <submittedName>
        <fullName evidence="8">Transcriptional regulator, TetR family</fullName>
    </submittedName>
</protein>
<name>A0A375JA49_9BURK</name>
<dbReference type="PANTHER" id="PTHR30055">
    <property type="entry name" value="HTH-TYPE TRANSCRIPTIONAL REGULATOR RUTR"/>
    <property type="match status" value="1"/>
</dbReference>
<dbReference type="InterPro" id="IPR039538">
    <property type="entry name" value="BetI_C"/>
</dbReference>
<evidence type="ECO:0000256" key="4">
    <source>
        <dbReference type="ARBA" id="ARBA00023163"/>
    </source>
</evidence>
<evidence type="ECO:0000259" key="7">
    <source>
        <dbReference type="PROSITE" id="PS50977"/>
    </source>
</evidence>
<dbReference type="Proteomes" id="UP000256805">
    <property type="component" value="Unassembled WGS sequence"/>
</dbReference>
<dbReference type="InterPro" id="IPR009057">
    <property type="entry name" value="Homeodomain-like_sf"/>
</dbReference>
<feature type="domain" description="HTH tetR-type" evidence="7">
    <location>
        <begin position="50"/>
        <end position="110"/>
    </location>
</feature>
<evidence type="ECO:0000256" key="3">
    <source>
        <dbReference type="ARBA" id="ARBA00023125"/>
    </source>
</evidence>
<keyword evidence="1" id="KW-0678">Repressor</keyword>
<dbReference type="AlphaFoldDB" id="A0A375JA49"/>
<evidence type="ECO:0000256" key="6">
    <source>
        <dbReference type="SAM" id="MobiDB-lite"/>
    </source>
</evidence>
<feature type="region of interest" description="Disordered" evidence="6">
    <location>
        <begin position="21"/>
        <end position="51"/>
    </location>
</feature>
<gene>
    <name evidence="8" type="ORF">CBM2634_B60048</name>
</gene>
<organism evidence="8 9">
    <name type="scientific">Cupriavidus taiwanensis</name>
    <dbReference type="NCBI Taxonomy" id="164546"/>
    <lineage>
        <taxon>Bacteria</taxon>
        <taxon>Pseudomonadati</taxon>
        <taxon>Pseudomonadota</taxon>
        <taxon>Betaproteobacteria</taxon>
        <taxon>Burkholderiales</taxon>
        <taxon>Burkholderiaceae</taxon>
        <taxon>Cupriavidus</taxon>
    </lineage>
</organism>
<evidence type="ECO:0000256" key="1">
    <source>
        <dbReference type="ARBA" id="ARBA00022491"/>
    </source>
</evidence>